<feature type="region of interest" description="Disordered" evidence="1">
    <location>
        <begin position="708"/>
        <end position="742"/>
    </location>
</feature>
<dbReference type="GO" id="GO:0005634">
    <property type="term" value="C:nucleus"/>
    <property type="evidence" value="ECO:0007669"/>
    <property type="project" value="TreeGrafter"/>
</dbReference>
<feature type="region of interest" description="Disordered" evidence="1">
    <location>
        <begin position="596"/>
        <end position="629"/>
    </location>
</feature>
<name>A0A315VSE4_GAMAF</name>
<feature type="region of interest" description="Disordered" evidence="1">
    <location>
        <begin position="530"/>
        <end position="550"/>
    </location>
</feature>
<dbReference type="GO" id="GO:0003713">
    <property type="term" value="F:transcription coactivator activity"/>
    <property type="evidence" value="ECO:0007669"/>
    <property type="project" value="TreeGrafter"/>
</dbReference>
<evidence type="ECO:0000313" key="3">
    <source>
        <dbReference type="Proteomes" id="UP000250572"/>
    </source>
</evidence>
<dbReference type="AlphaFoldDB" id="A0A315VSE4"/>
<reference evidence="2 3" key="1">
    <citation type="journal article" date="2018" name="G3 (Bethesda)">
        <title>A High-Quality Reference Genome for the Invasive Mosquitofish Gambusia affinis Using a Chicago Library.</title>
        <authorList>
            <person name="Hoffberg S.L."/>
            <person name="Troendle N.J."/>
            <person name="Glenn T.C."/>
            <person name="Mahmud O."/>
            <person name="Louha S."/>
            <person name="Chalopin D."/>
            <person name="Bennetzen J.L."/>
            <person name="Mauricio R."/>
        </authorList>
    </citation>
    <scope>NUCLEOTIDE SEQUENCE [LARGE SCALE GENOMIC DNA]</scope>
    <source>
        <strain evidence="2">NE01/NJP1002.9</strain>
        <tissue evidence="2">Muscle</tissue>
    </source>
</reference>
<keyword evidence="3" id="KW-1185">Reference proteome</keyword>
<sequence>MSTRPQLTRRELGGVRDLRILSRAGVPGARRLSNIKHQQNNFLWTEAVNLKSREERALAAWTGWRWSTNTKSNGSGWIGSVKLVTTAALKKSVEEACILAQAASQSRCHLARANPLIQARMGCERCCDPRTLPGLPPCAVTLTRLKPVDCYGSSTTSGGCLKEGRDLGEVVGMGFNWDTLGGNEGQWERQCDSVYDQQARVAGRRSSPSYGEGGGWYEAPPGVGPPDLDLKRASYPYQDSSYGQVYTDRHDTRGFRKSSVPDINHYERVPMAHRGSIPHQDYYSHDPTMTPRPPEGIYRPEHQPPPPHPHQLSRSGSHFGIAPGARTVWDQTQPGRSGPQAPSSPLPPQPPPTAHELSRTYREPGAITIAKVMQDGQQRLPSRDLPPGHYGMDHPTPRYASEPPPLTGPSVYTDVDGRPLDSQQQVATCLVVDPATQASPLPAPPSMPPVSSVPQTPVPVDPKKTVDPEFLSLLRNEGLSESTISSLIQQGFDSSSLLVVMEENDVRTVAPNLGQARVLSRLVHNYKRPIEATPVPSRPQTPMRGRSNSFSHRSDIYQQQHHHHPPHLSQALAVDPQLMPPPTPGIMQTISPRIGEVVSRRPSSAPSQNLMEVTGGYPGQPPRSPGPYTGALMPVQSRPMSAYSAGVTMPGVPMQVPMELMKRDRNLLPLSPMHSPHPSPQLIRKGGGSAADNAMVAVGAPVQGQSALTANQKLSRRTGPPVIVSTMASPDTSGNENRERER</sequence>
<dbReference type="GO" id="GO:0003714">
    <property type="term" value="F:transcription corepressor activity"/>
    <property type="evidence" value="ECO:0007669"/>
    <property type="project" value="TreeGrafter"/>
</dbReference>
<feature type="region of interest" description="Disordered" evidence="1">
    <location>
        <begin position="250"/>
        <end position="358"/>
    </location>
</feature>
<dbReference type="PANTHER" id="PTHR46029">
    <property type="entry name" value="C-TERMINAL-BINDING PROTEIN"/>
    <property type="match status" value="1"/>
</dbReference>
<evidence type="ECO:0000313" key="2">
    <source>
        <dbReference type="EMBL" id="PWA25740.1"/>
    </source>
</evidence>
<dbReference type="PANTHER" id="PTHR46029:SF3">
    <property type="entry name" value="C-TERMINAL-BINDING PROTEIN 2"/>
    <property type="match status" value="1"/>
</dbReference>
<dbReference type="InterPro" id="IPR051638">
    <property type="entry name" value="CTBP_dehydrogenase"/>
</dbReference>
<feature type="region of interest" description="Disordered" evidence="1">
    <location>
        <begin position="202"/>
        <end position="224"/>
    </location>
</feature>
<gene>
    <name evidence="2" type="ORF">CCH79_00001766</name>
</gene>
<organism evidence="2 3">
    <name type="scientific">Gambusia affinis</name>
    <name type="common">Western mosquitofish</name>
    <name type="synonym">Heterandria affinis</name>
    <dbReference type="NCBI Taxonomy" id="33528"/>
    <lineage>
        <taxon>Eukaryota</taxon>
        <taxon>Metazoa</taxon>
        <taxon>Chordata</taxon>
        <taxon>Craniata</taxon>
        <taxon>Vertebrata</taxon>
        <taxon>Euteleostomi</taxon>
        <taxon>Actinopterygii</taxon>
        <taxon>Neopterygii</taxon>
        <taxon>Teleostei</taxon>
        <taxon>Neoteleostei</taxon>
        <taxon>Acanthomorphata</taxon>
        <taxon>Ovalentaria</taxon>
        <taxon>Atherinomorphae</taxon>
        <taxon>Cyprinodontiformes</taxon>
        <taxon>Poeciliidae</taxon>
        <taxon>Poeciliinae</taxon>
        <taxon>Gambusia</taxon>
    </lineage>
</organism>
<feature type="compositionally biased region" description="Polar residues" evidence="1">
    <location>
        <begin position="726"/>
        <end position="735"/>
    </location>
</feature>
<protein>
    <submittedName>
        <fullName evidence="2">Uncharacterized protein</fullName>
    </submittedName>
</protein>
<dbReference type="GO" id="GO:0006357">
    <property type="term" value="P:regulation of transcription by RNA polymerase II"/>
    <property type="evidence" value="ECO:0007669"/>
    <property type="project" value="TreeGrafter"/>
</dbReference>
<feature type="region of interest" description="Disordered" evidence="1">
    <location>
        <begin position="376"/>
        <end position="411"/>
    </location>
</feature>
<evidence type="ECO:0000256" key="1">
    <source>
        <dbReference type="SAM" id="MobiDB-lite"/>
    </source>
</evidence>
<dbReference type="GO" id="GO:0001221">
    <property type="term" value="F:transcription coregulator binding"/>
    <property type="evidence" value="ECO:0007669"/>
    <property type="project" value="TreeGrafter"/>
</dbReference>
<feature type="compositionally biased region" description="Polar residues" evidence="1">
    <location>
        <begin position="601"/>
        <end position="611"/>
    </location>
</feature>
<feature type="compositionally biased region" description="Pro residues" evidence="1">
    <location>
        <begin position="342"/>
        <end position="353"/>
    </location>
</feature>
<accession>A0A315VSE4</accession>
<dbReference type="GO" id="GO:0140297">
    <property type="term" value="F:DNA-binding transcription factor binding"/>
    <property type="evidence" value="ECO:0007669"/>
    <property type="project" value="TreeGrafter"/>
</dbReference>
<dbReference type="Proteomes" id="UP000250572">
    <property type="component" value="Unassembled WGS sequence"/>
</dbReference>
<dbReference type="EMBL" id="NHOQ01001229">
    <property type="protein sequence ID" value="PWA25740.1"/>
    <property type="molecule type" value="Genomic_DNA"/>
</dbReference>
<proteinExistence type="predicted"/>
<comment type="caution">
    <text evidence="2">The sequence shown here is derived from an EMBL/GenBank/DDBJ whole genome shotgun (WGS) entry which is preliminary data.</text>
</comment>